<dbReference type="AlphaFoldDB" id="A0AAE1YGH9"/>
<name>A0AAE1YGH9_9LAMI</name>
<protein>
    <recommendedName>
        <fullName evidence="4">Myb/SANT-like domain-containing protein</fullName>
    </recommendedName>
</protein>
<keyword evidence="3" id="KW-1185">Reference proteome</keyword>
<evidence type="ECO:0000313" key="2">
    <source>
        <dbReference type="EMBL" id="KAK4429163.1"/>
    </source>
</evidence>
<dbReference type="EMBL" id="JACGWO010000004">
    <property type="protein sequence ID" value="KAK4429163.1"/>
    <property type="molecule type" value="Genomic_DNA"/>
</dbReference>
<evidence type="ECO:0000256" key="1">
    <source>
        <dbReference type="SAM" id="MobiDB-lite"/>
    </source>
</evidence>
<proteinExistence type="predicted"/>
<comment type="caution">
    <text evidence="2">The sequence shown here is derived from an EMBL/GenBank/DDBJ whole genome shotgun (WGS) entry which is preliminary data.</text>
</comment>
<accession>A0AAE1YGH9</accession>
<sequence>MADQPPPLRRSTRSTDRANKAQSLYFQTYRWSRKHDNTFIRMLYQQDLRDHKQNVIKKRLEQLWKRYDTFHRIIHTPGFMWNCRNNEIDFANAYRYQGEPARNELSTIFAPDEADQDVHRIFDVSTGEEENFDEDSDGEDSGDEDNG</sequence>
<evidence type="ECO:0000313" key="3">
    <source>
        <dbReference type="Proteomes" id="UP001293254"/>
    </source>
</evidence>
<feature type="region of interest" description="Disordered" evidence="1">
    <location>
        <begin position="124"/>
        <end position="147"/>
    </location>
</feature>
<reference evidence="2" key="1">
    <citation type="submission" date="2020-06" db="EMBL/GenBank/DDBJ databases">
        <authorList>
            <person name="Li T."/>
            <person name="Hu X."/>
            <person name="Zhang T."/>
            <person name="Song X."/>
            <person name="Zhang H."/>
            <person name="Dai N."/>
            <person name="Sheng W."/>
            <person name="Hou X."/>
            <person name="Wei L."/>
        </authorList>
    </citation>
    <scope>NUCLEOTIDE SEQUENCE</scope>
    <source>
        <strain evidence="2">3651</strain>
        <tissue evidence="2">Leaf</tissue>
    </source>
</reference>
<evidence type="ECO:0008006" key="4">
    <source>
        <dbReference type="Google" id="ProtNLM"/>
    </source>
</evidence>
<reference evidence="2" key="2">
    <citation type="journal article" date="2024" name="Plant">
        <title>Genomic evolution and insights into agronomic trait innovations of Sesamum species.</title>
        <authorList>
            <person name="Miao H."/>
            <person name="Wang L."/>
            <person name="Qu L."/>
            <person name="Liu H."/>
            <person name="Sun Y."/>
            <person name="Le M."/>
            <person name="Wang Q."/>
            <person name="Wei S."/>
            <person name="Zheng Y."/>
            <person name="Lin W."/>
            <person name="Duan Y."/>
            <person name="Cao H."/>
            <person name="Xiong S."/>
            <person name="Wang X."/>
            <person name="Wei L."/>
            <person name="Li C."/>
            <person name="Ma Q."/>
            <person name="Ju M."/>
            <person name="Zhao R."/>
            <person name="Li G."/>
            <person name="Mu C."/>
            <person name="Tian Q."/>
            <person name="Mei H."/>
            <person name="Zhang T."/>
            <person name="Gao T."/>
            <person name="Zhang H."/>
        </authorList>
    </citation>
    <scope>NUCLEOTIDE SEQUENCE</scope>
    <source>
        <strain evidence="2">3651</strain>
    </source>
</reference>
<gene>
    <name evidence="2" type="ORF">Salat_1216500</name>
</gene>
<dbReference type="Proteomes" id="UP001293254">
    <property type="component" value="Unassembled WGS sequence"/>
</dbReference>
<feature type="compositionally biased region" description="Acidic residues" evidence="1">
    <location>
        <begin position="126"/>
        <end position="147"/>
    </location>
</feature>
<organism evidence="2 3">
    <name type="scientific">Sesamum alatum</name>
    <dbReference type="NCBI Taxonomy" id="300844"/>
    <lineage>
        <taxon>Eukaryota</taxon>
        <taxon>Viridiplantae</taxon>
        <taxon>Streptophyta</taxon>
        <taxon>Embryophyta</taxon>
        <taxon>Tracheophyta</taxon>
        <taxon>Spermatophyta</taxon>
        <taxon>Magnoliopsida</taxon>
        <taxon>eudicotyledons</taxon>
        <taxon>Gunneridae</taxon>
        <taxon>Pentapetalae</taxon>
        <taxon>asterids</taxon>
        <taxon>lamiids</taxon>
        <taxon>Lamiales</taxon>
        <taxon>Pedaliaceae</taxon>
        <taxon>Sesamum</taxon>
    </lineage>
</organism>